<dbReference type="PANTHER" id="PTHR21235:SF2">
    <property type="entry name" value="IMIDAZOLE GLYCEROL PHOSPHATE SYNTHASE HISHF"/>
    <property type="match status" value="1"/>
</dbReference>
<evidence type="ECO:0000256" key="3">
    <source>
        <dbReference type="ARBA" id="ARBA00009667"/>
    </source>
</evidence>
<dbReference type="Pfam" id="PF00977">
    <property type="entry name" value="His_biosynth"/>
    <property type="match status" value="1"/>
</dbReference>
<dbReference type="InterPro" id="IPR050064">
    <property type="entry name" value="IGPS_HisA/HisF"/>
</dbReference>
<dbReference type="GO" id="GO:0005737">
    <property type="term" value="C:cytoplasm"/>
    <property type="evidence" value="ECO:0007669"/>
    <property type="project" value="UniProtKB-SubCell"/>
</dbReference>
<dbReference type="UniPathway" id="UPA00031">
    <property type="reaction ID" value="UER00010"/>
</dbReference>
<dbReference type="GO" id="GO:0000107">
    <property type="term" value="F:imidazoleglycerol-phosphate synthase activity"/>
    <property type="evidence" value="ECO:0007669"/>
    <property type="project" value="UniProtKB-UniRule"/>
</dbReference>
<comment type="caution">
    <text evidence="13">The sequence shown here is derived from an EMBL/GenBank/DDBJ whole genome shotgun (WGS) entry which is preliminary data.</text>
</comment>
<evidence type="ECO:0000256" key="1">
    <source>
        <dbReference type="ARBA" id="ARBA00004496"/>
    </source>
</evidence>
<dbReference type="SUPFAM" id="SSF51366">
    <property type="entry name" value="Ribulose-phoshate binding barrel"/>
    <property type="match status" value="1"/>
</dbReference>
<feature type="active site" evidence="11">
    <location>
        <position position="130"/>
    </location>
</feature>
<keyword evidence="5 11" id="KW-0963">Cytoplasm</keyword>
<dbReference type="GO" id="GO:0000105">
    <property type="term" value="P:L-histidine biosynthetic process"/>
    <property type="evidence" value="ECO:0007669"/>
    <property type="project" value="UniProtKB-UniRule"/>
</dbReference>
<evidence type="ECO:0000313" key="14">
    <source>
        <dbReference type="Proteomes" id="UP000294886"/>
    </source>
</evidence>
<evidence type="ECO:0000256" key="6">
    <source>
        <dbReference type="ARBA" id="ARBA00022605"/>
    </source>
</evidence>
<name>A0A4R2K6A9_9THEO</name>
<dbReference type="Gene3D" id="3.20.20.70">
    <property type="entry name" value="Aldolase class I"/>
    <property type="match status" value="1"/>
</dbReference>
<dbReference type="InterPro" id="IPR013785">
    <property type="entry name" value="Aldolase_TIM"/>
</dbReference>
<sequence length="253" mass="27544">MLAKRIIPCLDVKDGRVVKGINFVNLKDAGDPVEIAERYNELGADELVFLDITASYEKRKIMIDVVKRTSEKVFIPLTVGGGISDIDDIREVLKAGADKVSINTQAVKQPTLIRQAALRFGSQCVVVAIDAKKRPDGTGYNVYINGGRINTGLDAVEWAKKVKDLGAGEILLTSMDKDGTKDGYDIELTRLISEAVNIPVIASGGAGKPEHFKEVFTQGKADAALAASVFHYGELDIKELKRYLKDEGIPVRL</sequence>
<comment type="similarity">
    <text evidence="3 11 12">Belongs to the HisA/HisF family.</text>
</comment>
<dbReference type="Proteomes" id="UP000294886">
    <property type="component" value="Unassembled WGS sequence"/>
</dbReference>
<accession>A0A4R2K6A9</accession>
<dbReference type="NCBIfam" id="TIGR00735">
    <property type="entry name" value="hisF"/>
    <property type="match status" value="1"/>
</dbReference>
<evidence type="ECO:0000256" key="5">
    <source>
        <dbReference type="ARBA" id="ARBA00022490"/>
    </source>
</evidence>
<evidence type="ECO:0000256" key="8">
    <source>
        <dbReference type="ARBA" id="ARBA00023239"/>
    </source>
</evidence>
<evidence type="ECO:0000256" key="4">
    <source>
        <dbReference type="ARBA" id="ARBA00011152"/>
    </source>
</evidence>
<dbReference type="GO" id="GO:0016829">
    <property type="term" value="F:lyase activity"/>
    <property type="evidence" value="ECO:0007669"/>
    <property type="project" value="UniProtKB-KW"/>
</dbReference>
<comment type="catalytic activity">
    <reaction evidence="10 11">
        <text>5-[(5-phospho-1-deoxy-D-ribulos-1-ylimino)methylamino]-1-(5-phospho-beta-D-ribosyl)imidazole-4-carboxamide + L-glutamine = D-erythro-1-(imidazol-4-yl)glycerol 3-phosphate + 5-amino-1-(5-phospho-beta-D-ribosyl)imidazole-4-carboxamide + L-glutamate + H(+)</text>
        <dbReference type="Rhea" id="RHEA:24793"/>
        <dbReference type="ChEBI" id="CHEBI:15378"/>
        <dbReference type="ChEBI" id="CHEBI:29985"/>
        <dbReference type="ChEBI" id="CHEBI:58278"/>
        <dbReference type="ChEBI" id="CHEBI:58359"/>
        <dbReference type="ChEBI" id="CHEBI:58475"/>
        <dbReference type="ChEBI" id="CHEBI:58525"/>
        <dbReference type="EC" id="4.3.2.10"/>
    </reaction>
</comment>
<evidence type="ECO:0000256" key="7">
    <source>
        <dbReference type="ARBA" id="ARBA00023102"/>
    </source>
</evidence>
<dbReference type="InterPro" id="IPR006062">
    <property type="entry name" value="His_biosynth"/>
</dbReference>
<feature type="active site" evidence="11">
    <location>
        <position position="11"/>
    </location>
</feature>
<dbReference type="InterPro" id="IPR011060">
    <property type="entry name" value="RibuloseP-bd_barrel"/>
</dbReference>
<evidence type="ECO:0000256" key="12">
    <source>
        <dbReference type="RuleBase" id="RU003657"/>
    </source>
</evidence>
<proteinExistence type="inferred from homology"/>
<dbReference type="EC" id="4.3.2.10" evidence="11"/>
<dbReference type="HAMAP" id="MF_01013">
    <property type="entry name" value="HisF"/>
    <property type="match status" value="1"/>
</dbReference>
<evidence type="ECO:0000256" key="9">
    <source>
        <dbReference type="ARBA" id="ARBA00025475"/>
    </source>
</evidence>
<evidence type="ECO:0000313" key="13">
    <source>
        <dbReference type="EMBL" id="TCO67482.1"/>
    </source>
</evidence>
<comment type="pathway">
    <text evidence="2 11">Amino-acid biosynthesis; L-histidine biosynthesis; L-histidine from 5-phospho-alpha-D-ribose 1-diphosphate: step 5/9.</text>
</comment>
<organism evidence="13 14">
    <name type="scientific">Caldanaerobacter subterraneus</name>
    <dbReference type="NCBI Taxonomy" id="911092"/>
    <lineage>
        <taxon>Bacteria</taxon>
        <taxon>Bacillati</taxon>
        <taxon>Bacillota</taxon>
        <taxon>Clostridia</taxon>
        <taxon>Thermoanaerobacterales</taxon>
        <taxon>Thermoanaerobacteraceae</taxon>
        <taxon>Caldanaerobacter</taxon>
    </lineage>
</organism>
<keyword evidence="7 11" id="KW-0368">Histidine biosynthesis</keyword>
<comment type="function">
    <text evidence="9 11">IGPS catalyzes the conversion of PRFAR and glutamine to IGP, AICAR and glutamate. The HisF subunit catalyzes the cyclization activity that produces IGP and AICAR from PRFAR using the ammonia provided by the HisH subunit.</text>
</comment>
<reference evidence="13 14" key="1">
    <citation type="submission" date="2019-03" db="EMBL/GenBank/DDBJ databases">
        <title>Genomic Encyclopedia of Type Strains, Phase IV (KMG-IV): sequencing the most valuable type-strain genomes for metagenomic binning, comparative biology and taxonomic classification.</title>
        <authorList>
            <person name="Goeker M."/>
        </authorList>
    </citation>
    <scope>NUCLEOTIDE SEQUENCE [LARGE SCALE GENOMIC DNA]</scope>
    <source>
        <strain evidence="13 14">DSM 13054</strain>
    </source>
</reference>
<evidence type="ECO:0000256" key="2">
    <source>
        <dbReference type="ARBA" id="ARBA00005091"/>
    </source>
</evidence>
<keyword evidence="8 11" id="KW-0456">Lyase</keyword>
<dbReference type="InterPro" id="IPR004651">
    <property type="entry name" value="HisF"/>
</dbReference>
<dbReference type="RefSeq" id="WP_132039318.1">
    <property type="nucleotide sequence ID" value="NZ_SLWU01000007.1"/>
</dbReference>
<keyword evidence="6 11" id="KW-0028">Amino-acid biosynthesis</keyword>
<comment type="subcellular location">
    <subcellularLocation>
        <location evidence="1 11">Cytoplasm</location>
    </subcellularLocation>
</comment>
<protein>
    <recommendedName>
        <fullName evidence="11">Imidazole glycerol phosphate synthase subunit HisF</fullName>
        <ecNumber evidence="11">4.3.2.10</ecNumber>
    </recommendedName>
    <alternativeName>
        <fullName evidence="11">IGP synthase cyclase subunit</fullName>
    </alternativeName>
    <alternativeName>
        <fullName evidence="11">IGP synthase subunit HisF</fullName>
    </alternativeName>
    <alternativeName>
        <fullName evidence="11">ImGP synthase subunit HisF</fullName>
        <shortName evidence="11">IGPS subunit HisF</shortName>
    </alternativeName>
</protein>
<dbReference type="AlphaFoldDB" id="A0A4R2K6A9"/>
<evidence type="ECO:0000256" key="11">
    <source>
        <dbReference type="HAMAP-Rule" id="MF_01013"/>
    </source>
</evidence>
<gene>
    <name evidence="11" type="primary">hisF</name>
    <name evidence="13" type="ORF">EV203_10712</name>
</gene>
<dbReference type="CDD" id="cd04731">
    <property type="entry name" value="HisF"/>
    <property type="match status" value="1"/>
</dbReference>
<dbReference type="FunFam" id="3.20.20.70:FF:000006">
    <property type="entry name" value="Imidazole glycerol phosphate synthase subunit HisF"/>
    <property type="match status" value="1"/>
</dbReference>
<evidence type="ECO:0000256" key="10">
    <source>
        <dbReference type="ARBA" id="ARBA00047838"/>
    </source>
</evidence>
<dbReference type="PANTHER" id="PTHR21235">
    <property type="entry name" value="IMIDAZOLE GLYCEROL PHOSPHATE SYNTHASE SUBUNIT HISF/H IGP SYNTHASE SUBUNIT HISF/H"/>
    <property type="match status" value="1"/>
</dbReference>
<comment type="subunit">
    <text evidence="4 11">Heterodimer of HisH and HisF.</text>
</comment>
<dbReference type="EMBL" id="SLWU01000007">
    <property type="protein sequence ID" value="TCO67482.1"/>
    <property type="molecule type" value="Genomic_DNA"/>
</dbReference>